<evidence type="ECO:0000256" key="4">
    <source>
        <dbReference type="SAM" id="SignalP"/>
    </source>
</evidence>
<comment type="subcellular location">
    <subcellularLocation>
        <location evidence="1">Secreted</location>
    </subcellularLocation>
</comment>
<accession>A0ABM3WPN6</accession>
<dbReference type="InterPro" id="IPR002448">
    <property type="entry name" value="OBP-like"/>
</dbReference>
<dbReference type="InterPro" id="IPR002345">
    <property type="entry name" value="Lipocalin"/>
</dbReference>
<dbReference type="PRINTS" id="PR01173">
    <property type="entry name" value="ODORANTBNDNG"/>
</dbReference>
<dbReference type="RefSeq" id="XP_060038522.1">
    <property type="nucleotide sequence ID" value="XM_060182539.1"/>
</dbReference>
<evidence type="ECO:0000256" key="1">
    <source>
        <dbReference type="ARBA" id="ARBA00004613"/>
    </source>
</evidence>
<evidence type="ECO:0000313" key="7">
    <source>
        <dbReference type="RefSeq" id="XP_060038522.1"/>
    </source>
</evidence>
<dbReference type="GeneID" id="132535725"/>
<dbReference type="PANTHER" id="PTHR11430">
    <property type="entry name" value="LIPOCALIN"/>
    <property type="match status" value="1"/>
</dbReference>
<dbReference type="InterPro" id="IPR012674">
    <property type="entry name" value="Calycin"/>
</dbReference>
<organism evidence="6 7">
    <name type="scientific">Erinaceus europaeus</name>
    <name type="common">Western European hedgehog</name>
    <dbReference type="NCBI Taxonomy" id="9365"/>
    <lineage>
        <taxon>Eukaryota</taxon>
        <taxon>Metazoa</taxon>
        <taxon>Chordata</taxon>
        <taxon>Craniata</taxon>
        <taxon>Vertebrata</taxon>
        <taxon>Euteleostomi</taxon>
        <taxon>Mammalia</taxon>
        <taxon>Eutheria</taxon>
        <taxon>Laurasiatheria</taxon>
        <taxon>Eulipotyphla</taxon>
        <taxon>Erinaceidae</taxon>
        <taxon>Erinaceinae</taxon>
        <taxon>Erinaceus</taxon>
    </lineage>
</organism>
<sequence>MKCLLLVLVLGVAGALGQGDLITEGAWNTYYMAATDGSLIRENGPMRIYMRQIDCGETCATLTFVFYVRENGVCSKRSVVATEIENGRYVVEFKGKNYFLINRVSEFEILISDDHRNTGQQSIVLGLVGRAPEVTEEGKLALTRVAEQSGIPSENIVYIADTDTCPPV</sequence>
<name>A0ABM3WPN6_ERIEU</name>
<dbReference type="Gene3D" id="2.40.128.20">
    <property type="match status" value="1"/>
</dbReference>
<feature type="domain" description="Lipocalin/cytosolic fatty-acid binding" evidence="5">
    <location>
        <begin position="25"/>
        <end position="163"/>
    </location>
</feature>
<reference evidence="7" key="1">
    <citation type="submission" date="2025-08" db="UniProtKB">
        <authorList>
            <consortium name="RefSeq"/>
        </authorList>
    </citation>
    <scope>IDENTIFICATION</scope>
</reference>
<evidence type="ECO:0000313" key="6">
    <source>
        <dbReference type="Proteomes" id="UP001652624"/>
    </source>
</evidence>
<comment type="similarity">
    <text evidence="2">Belongs to the calycin superfamily. Lipocalin family.</text>
</comment>
<feature type="chain" id="PRO_5045475660" evidence="4">
    <location>
        <begin position="18"/>
        <end position="168"/>
    </location>
</feature>
<dbReference type="Pfam" id="PF00061">
    <property type="entry name" value="Lipocalin"/>
    <property type="match status" value="1"/>
</dbReference>
<evidence type="ECO:0000259" key="5">
    <source>
        <dbReference type="Pfam" id="PF00061"/>
    </source>
</evidence>
<keyword evidence="4" id="KW-0732">Signal</keyword>
<evidence type="ECO:0000256" key="3">
    <source>
        <dbReference type="ARBA" id="ARBA00022525"/>
    </source>
</evidence>
<feature type="signal peptide" evidence="4">
    <location>
        <begin position="1"/>
        <end position="17"/>
    </location>
</feature>
<dbReference type="PANTHER" id="PTHR11430:SF65">
    <property type="entry name" value="ODORANT-BINDING PROTEIN 1A-RELATED"/>
    <property type="match status" value="1"/>
</dbReference>
<keyword evidence="6" id="KW-1185">Reference proteome</keyword>
<gene>
    <name evidence="7" type="primary">LOC132535725</name>
</gene>
<dbReference type="InterPro" id="IPR000566">
    <property type="entry name" value="Lipocln_cytosolic_FA-bd_dom"/>
</dbReference>
<dbReference type="SUPFAM" id="SSF50814">
    <property type="entry name" value="Lipocalins"/>
    <property type="match status" value="1"/>
</dbReference>
<evidence type="ECO:0000256" key="2">
    <source>
        <dbReference type="ARBA" id="ARBA00006889"/>
    </source>
</evidence>
<keyword evidence="3" id="KW-0964">Secreted</keyword>
<dbReference type="Proteomes" id="UP001652624">
    <property type="component" value="Chromosome X"/>
</dbReference>
<protein>
    <submittedName>
        <fullName evidence="7">Male-specific submandibular salivary gland protein-like</fullName>
    </submittedName>
</protein>
<proteinExistence type="inferred from homology"/>